<dbReference type="Gene3D" id="1.25.40.20">
    <property type="entry name" value="Ankyrin repeat-containing domain"/>
    <property type="match status" value="1"/>
</dbReference>
<dbReference type="InterPro" id="IPR002110">
    <property type="entry name" value="Ankyrin_rpt"/>
</dbReference>
<dbReference type="PROSITE" id="PS50297">
    <property type="entry name" value="ANK_REP_REGION"/>
    <property type="match status" value="1"/>
</dbReference>
<dbReference type="PANTHER" id="PTHR24201">
    <property type="entry name" value="ANK_REP_REGION DOMAIN-CONTAINING PROTEIN"/>
    <property type="match status" value="1"/>
</dbReference>
<dbReference type="EMBL" id="JARBHB010000010">
    <property type="protein sequence ID" value="KAJ8873779.1"/>
    <property type="molecule type" value="Genomic_DNA"/>
</dbReference>
<dbReference type="InterPro" id="IPR036770">
    <property type="entry name" value="Ankyrin_rpt-contain_sf"/>
</dbReference>
<dbReference type="InterPro" id="IPR050776">
    <property type="entry name" value="Ank_Repeat/CDKN_Inhibitor"/>
</dbReference>
<keyword evidence="2 3" id="KW-0040">ANK repeat</keyword>
<proteinExistence type="predicted"/>
<dbReference type="PANTHER" id="PTHR24201:SF15">
    <property type="entry name" value="ANKYRIN REPEAT DOMAIN-CONTAINING PROTEIN 66"/>
    <property type="match status" value="1"/>
</dbReference>
<protein>
    <submittedName>
        <fullName evidence="4">Uncharacterized protein</fullName>
    </submittedName>
</protein>
<dbReference type="SUPFAM" id="SSF48403">
    <property type="entry name" value="Ankyrin repeat"/>
    <property type="match status" value="1"/>
</dbReference>
<evidence type="ECO:0000313" key="5">
    <source>
        <dbReference type="Proteomes" id="UP001159363"/>
    </source>
</evidence>
<dbReference type="SMART" id="SM00248">
    <property type="entry name" value="ANK"/>
    <property type="match status" value="2"/>
</dbReference>
<dbReference type="Proteomes" id="UP001159363">
    <property type="component" value="Chromosome 9"/>
</dbReference>
<dbReference type="Pfam" id="PF12796">
    <property type="entry name" value="Ank_2"/>
    <property type="match status" value="1"/>
</dbReference>
<name>A0ABQ9GP52_9NEOP</name>
<keyword evidence="5" id="KW-1185">Reference proteome</keyword>
<feature type="repeat" description="ANK" evidence="3">
    <location>
        <begin position="49"/>
        <end position="81"/>
    </location>
</feature>
<sequence>MHFKYIQDRATARSRCAPASAYTYYSREPGVGQDRVATVLSRVQVTNNRGVTPLMFAASGNHLAAVKVLVQHGADLSRRNYDHHTALDIARRRSNRKIVEYLSRFAAAESGQLLARH</sequence>
<comment type="caution">
    <text evidence="4">The sequence shown here is derived from an EMBL/GenBank/DDBJ whole genome shotgun (WGS) entry which is preliminary data.</text>
</comment>
<evidence type="ECO:0000313" key="4">
    <source>
        <dbReference type="EMBL" id="KAJ8873779.1"/>
    </source>
</evidence>
<dbReference type="PROSITE" id="PS50088">
    <property type="entry name" value="ANK_REPEAT"/>
    <property type="match status" value="1"/>
</dbReference>
<keyword evidence="1" id="KW-0677">Repeat</keyword>
<evidence type="ECO:0000256" key="1">
    <source>
        <dbReference type="ARBA" id="ARBA00022737"/>
    </source>
</evidence>
<evidence type="ECO:0000256" key="2">
    <source>
        <dbReference type="ARBA" id="ARBA00023043"/>
    </source>
</evidence>
<accession>A0ABQ9GP52</accession>
<gene>
    <name evidence="4" type="ORF">PR048_024613</name>
</gene>
<reference evidence="4 5" key="1">
    <citation type="submission" date="2023-02" db="EMBL/GenBank/DDBJ databases">
        <title>LHISI_Scaffold_Assembly.</title>
        <authorList>
            <person name="Stuart O.P."/>
            <person name="Cleave R."/>
            <person name="Magrath M.J.L."/>
            <person name="Mikheyev A.S."/>
        </authorList>
    </citation>
    <scope>NUCLEOTIDE SEQUENCE [LARGE SCALE GENOMIC DNA]</scope>
    <source>
        <strain evidence="4">Daus_M_001</strain>
        <tissue evidence="4">Leg muscle</tissue>
    </source>
</reference>
<organism evidence="4 5">
    <name type="scientific">Dryococelus australis</name>
    <dbReference type="NCBI Taxonomy" id="614101"/>
    <lineage>
        <taxon>Eukaryota</taxon>
        <taxon>Metazoa</taxon>
        <taxon>Ecdysozoa</taxon>
        <taxon>Arthropoda</taxon>
        <taxon>Hexapoda</taxon>
        <taxon>Insecta</taxon>
        <taxon>Pterygota</taxon>
        <taxon>Neoptera</taxon>
        <taxon>Polyneoptera</taxon>
        <taxon>Phasmatodea</taxon>
        <taxon>Verophasmatodea</taxon>
        <taxon>Anareolatae</taxon>
        <taxon>Phasmatidae</taxon>
        <taxon>Eurycanthinae</taxon>
        <taxon>Dryococelus</taxon>
    </lineage>
</organism>
<evidence type="ECO:0000256" key="3">
    <source>
        <dbReference type="PROSITE-ProRule" id="PRU00023"/>
    </source>
</evidence>